<feature type="non-terminal residue" evidence="1">
    <location>
        <position position="65"/>
    </location>
</feature>
<name>A0A382SFN0_9ZZZZ</name>
<evidence type="ECO:0000313" key="1">
    <source>
        <dbReference type="EMBL" id="SVD07711.1"/>
    </source>
</evidence>
<organism evidence="1">
    <name type="scientific">marine metagenome</name>
    <dbReference type="NCBI Taxonomy" id="408172"/>
    <lineage>
        <taxon>unclassified sequences</taxon>
        <taxon>metagenomes</taxon>
        <taxon>ecological metagenomes</taxon>
    </lineage>
</organism>
<protein>
    <submittedName>
        <fullName evidence="1">Uncharacterized protein</fullName>
    </submittedName>
</protein>
<sequence>MTTQNSTELHEWLNLGVDFNPGSAKYDEMAAAVAAKLQPAPTNELAPVDLRIQRFLDEVFGKDGP</sequence>
<dbReference type="EMBL" id="UINC01128148">
    <property type="protein sequence ID" value="SVD07711.1"/>
    <property type="molecule type" value="Genomic_DNA"/>
</dbReference>
<accession>A0A382SFN0</accession>
<proteinExistence type="predicted"/>
<reference evidence="1" key="1">
    <citation type="submission" date="2018-05" db="EMBL/GenBank/DDBJ databases">
        <authorList>
            <person name="Lanie J.A."/>
            <person name="Ng W.-L."/>
            <person name="Kazmierczak K.M."/>
            <person name="Andrzejewski T.M."/>
            <person name="Davidsen T.M."/>
            <person name="Wayne K.J."/>
            <person name="Tettelin H."/>
            <person name="Glass J.I."/>
            <person name="Rusch D."/>
            <person name="Podicherti R."/>
            <person name="Tsui H.-C.T."/>
            <person name="Winkler M.E."/>
        </authorList>
    </citation>
    <scope>NUCLEOTIDE SEQUENCE</scope>
</reference>
<dbReference type="AlphaFoldDB" id="A0A382SFN0"/>
<gene>
    <name evidence="1" type="ORF">METZ01_LOCUS360565</name>
</gene>